<dbReference type="PANTHER" id="PTHR16305">
    <property type="entry name" value="TESTICULAR SOLUBLE ADENYLYL CYCLASE"/>
    <property type="match status" value="1"/>
</dbReference>
<feature type="domain" description="HTH luxR-type" evidence="3">
    <location>
        <begin position="913"/>
        <end position="970"/>
    </location>
</feature>
<dbReference type="Gene3D" id="3.40.50.300">
    <property type="entry name" value="P-loop containing nucleotide triphosphate hydrolases"/>
    <property type="match status" value="1"/>
</dbReference>
<dbReference type="PANTHER" id="PTHR16305:SF35">
    <property type="entry name" value="TRANSCRIPTIONAL ACTIVATOR DOMAIN"/>
    <property type="match status" value="1"/>
</dbReference>
<organism evidence="4 5">
    <name type="scientific">Amycolatopsis bartoniae</name>
    <dbReference type="NCBI Taxonomy" id="941986"/>
    <lineage>
        <taxon>Bacteria</taxon>
        <taxon>Bacillati</taxon>
        <taxon>Actinomycetota</taxon>
        <taxon>Actinomycetes</taxon>
        <taxon>Pseudonocardiales</taxon>
        <taxon>Pseudonocardiaceae</taxon>
        <taxon>Amycolatopsis</taxon>
    </lineage>
</organism>
<dbReference type="InterPro" id="IPR041664">
    <property type="entry name" value="AAA_16"/>
</dbReference>
<dbReference type="SMART" id="SM00421">
    <property type="entry name" value="HTH_LUXR"/>
    <property type="match status" value="1"/>
</dbReference>
<dbReference type="InterPro" id="IPR036388">
    <property type="entry name" value="WH-like_DNA-bd_sf"/>
</dbReference>
<evidence type="ECO:0000259" key="3">
    <source>
        <dbReference type="SMART" id="SM00421"/>
    </source>
</evidence>
<evidence type="ECO:0000256" key="1">
    <source>
        <dbReference type="ARBA" id="ARBA00022741"/>
    </source>
</evidence>
<keyword evidence="5" id="KW-1185">Reference proteome</keyword>
<dbReference type="Gene3D" id="1.25.40.10">
    <property type="entry name" value="Tetratricopeptide repeat domain"/>
    <property type="match status" value="1"/>
</dbReference>
<dbReference type="GO" id="GO:0006355">
    <property type="term" value="P:regulation of DNA-templated transcription"/>
    <property type="evidence" value="ECO:0007669"/>
    <property type="project" value="InterPro"/>
</dbReference>
<dbReference type="SUPFAM" id="SSF48452">
    <property type="entry name" value="TPR-like"/>
    <property type="match status" value="1"/>
</dbReference>
<protein>
    <submittedName>
        <fullName evidence="4">LuxR family transcriptional regulator</fullName>
    </submittedName>
</protein>
<gene>
    <name evidence="4" type="ORF">GCM10017566_14750</name>
</gene>
<keyword evidence="2" id="KW-0067">ATP-binding</keyword>
<dbReference type="InterPro" id="IPR011990">
    <property type="entry name" value="TPR-like_helical_dom_sf"/>
</dbReference>
<comment type="caution">
    <text evidence="4">The sequence shown here is derived from an EMBL/GenBank/DDBJ whole genome shotgun (WGS) entry which is preliminary data.</text>
</comment>
<accession>A0A8H9M3W6</accession>
<dbReference type="CDD" id="cd06170">
    <property type="entry name" value="LuxR_C_like"/>
    <property type="match status" value="1"/>
</dbReference>
<proteinExistence type="predicted"/>
<dbReference type="Pfam" id="PF00196">
    <property type="entry name" value="GerE"/>
    <property type="match status" value="1"/>
</dbReference>
<dbReference type="SUPFAM" id="SSF52540">
    <property type="entry name" value="P-loop containing nucleoside triphosphate hydrolases"/>
    <property type="match status" value="1"/>
</dbReference>
<name>A0A8H9M3W6_9PSEU</name>
<dbReference type="InterPro" id="IPR000792">
    <property type="entry name" value="Tscrpt_reg_LuxR_C"/>
</dbReference>
<dbReference type="InterPro" id="IPR016032">
    <property type="entry name" value="Sig_transdc_resp-reg_C-effctor"/>
</dbReference>
<dbReference type="RefSeq" id="WP_145935316.1">
    <property type="nucleotide sequence ID" value="NZ_BNAV01000001.1"/>
</dbReference>
<dbReference type="EMBL" id="BNAV01000001">
    <property type="protein sequence ID" value="GHF42212.1"/>
    <property type="molecule type" value="Genomic_DNA"/>
</dbReference>
<dbReference type="Pfam" id="PF13191">
    <property type="entry name" value="AAA_16"/>
    <property type="match status" value="1"/>
</dbReference>
<dbReference type="Proteomes" id="UP000658656">
    <property type="component" value="Unassembled WGS sequence"/>
</dbReference>
<dbReference type="GO" id="GO:0003677">
    <property type="term" value="F:DNA binding"/>
    <property type="evidence" value="ECO:0007669"/>
    <property type="project" value="InterPro"/>
</dbReference>
<dbReference type="GO" id="GO:0005524">
    <property type="term" value="F:ATP binding"/>
    <property type="evidence" value="ECO:0007669"/>
    <property type="project" value="UniProtKB-KW"/>
</dbReference>
<dbReference type="Gene3D" id="1.10.10.10">
    <property type="entry name" value="Winged helix-like DNA-binding domain superfamily/Winged helix DNA-binding domain"/>
    <property type="match status" value="1"/>
</dbReference>
<dbReference type="OrthoDB" id="5378762at2"/>
<dbReference type="GO" id="GO:0005737">
    <property type="term" value="C:cytoplasm"/>
    <property type="evidence" value="ECO:0007669"/>
    <property type="project" value="TreeGrafter"/>
</dbReference>
<evidence type="ECO:0000313" key="5">
    <source>
        <dbReference type="Proteomes" id="UP000658656"/>
    </source>
</evidence>
<dbReference type="GO" id="GO:0004016">
    <property type="term" value="F:adenylate cyclase activity"/>
    <property type="evidence" value="ECO:0007669"/>
    <property type="project" value="TreeGrafter"/>
</dbReference>
<reference evidence="4" key="1">
    <citation type="journal article" date="2014" name="Int. J. Syst. Evol. Microbiol.">
        <title>Complete genome sequence of Corynebacterium casei LMG S-19264T (=DSM 44701T), isolated from a smear-ripened cheese.</title>
        <authorList>
            <consortium name="US DOE Joint Genome Institute (JGI-PGF)"/>
            <person name="Walter F."/>
            <person name="Albersmeier A."/>
            <person name="Kalinowski J."/>
            <person name="Ruckert C."/>
        </authorList>
    </citation>
    <scope>NUCLEOTIDE SEQUENCE</scope>
    <source>
        <strain evidence="4">CGMCC 4.7679</strain>
    </source>
</reference>
<dbReference type="AlphaFoldDB" id="A0A8H9M3W6"/>
<evidence type="ECO:0000313" key="4">
    <source>
        <dbReference type="EMBL" id="GHF42212.1"/>
    </source>
</evidence>
<sequence>MRTRAPALIGRGSELEEIVQALQRARNSAGTAIFLIGEPGIGKTRLAAEAVGRALDEGMVVLRGRGSTTGPAVPFRALTEALLSLARTGDGGLVRGLGPYRSVLGRLIPDWADEGESAGDSSLVVLAEATLRLAALAGAGRGCLFVLDDLPDADVETLAVVEYLVGNVLAQPVVVLVTVRTEPSPALDLAHSAARGGDAILLPLRSLDLPGVRQVVASGLGTTEDRVPDAVAERLFADSAGNPLMVEELLHSVVSAGELVDTRDGWRFTGQSRAGVPTTLVHAITQRAERLGSRGLRLLSIAAVLGRRFPLSVLQEVSDLDDHQLFGHLQSAVAAQLLAPDERGDDWYAFRHPLTAEALLTRLSPADRVALSARAADAVTALNPDLPGELCNLVASLRLAAGEKWAAAALYREAGRRALAGGAPGSAIAVLEQAVTLLGDGARTDPDHAEEYQDLQELLLFSLAEAGQFDQAVEVAGSLRPVDTRRDYARAIRLHVRLAWAAQVAGRWSEGFEQVAAARALLPPDAGEEHSVAIDAVDAYLSMSGPAADRLHRSEELGRRAFAGAERIGAPATACQALYAVGFVVRERDMAESDECFQRMLDIAAEHRLTSWRNYALVGLGGNAWLSEADPTGLETAREEALRTGGISLAHNAEAVLCLHLVLCGQFGAASERLRACYAESSRIRLFAVTRYVQMVLVVLAGHRADRAALRAALDDFHRDGGGESREAPLARGLGQVFCSLLEEDRDGARAELAALADEQARQQSTFQLAGPHGLKLLLDVLAGQAGWVEHRQVTAGPAARMRWNRQFTELAEAVLHGRDGARAEAAAAMARAARAAEPFATARVLGLRLAAEAAVEDGWGEPAEWLREAENHFHRAEVIPVASACRSLLRRTGAPVRQRRTGSERVPEKLRALGVTLREFEVFELLPLRLGNRALAARLHISPRTVEKHVAALLAKTSIRDRAALVEYAVRFGADEGWQQAR</sequence>
<keyword evidence="1" id="KW-0547">Nucleotide-binding</keyword>
<evidence type="ECO:0000256" key="2">
    <source>
        <dbReference type="ARBA" id="ARBA00022840"/>
    </source>
</evidence>
<dbReference type="InterPro" id="IPR027417">
    <property type="entry name" value="P-loop_NTPase"/>
</dbReference>
<reference evidence="4" key="2">
    <citation type="submission" date="2020-09" db="EMBL/GenBank/DDBJ databases">
        <authorList>
            <person name="Sun Q."/>
            <person name="Zhou Y."/>
        </authorList>
    </citation>
    <scope>NUCLEOTIDE SEQUENCE</scope>
    <source>
        <strain evidence="4">CGMCC 4.7679</strain>
    </source>
</reference>
<dbReference type="SUPFAM" id="SSF46894">
    <property type="entry name" value="C-terminal effector domain of the bipartite response regulators"/>
    <property type="match status" value="1"/>
</dbReference>